<gene>
    <name evidence="2" type="ORF">ACFPH8_09065</name>
</gene>
<feature type="domain" description="Methyltransferase type 11" evidence="1">
    <location>
        <begin position="113"/>
        <end position="164"/>
    </location>
</feature>
<dbReference type="Pfam" id="PF08241">
    <property type="entry name" value="Methyltransf_11"/>
    <property type="match status" value="1"/>
</dbReference>
<sequence length="245" mass="28382">MNIIVGFLKKPSAYLKVANQVFTRWIRTYAYRGSNVICENCSWQGTQFFEGECPNCKSLPRTRLIPFSIDYFDLAKTKLKVLHVAPNKTEYFGVKTKLHDVMQYDKMDIRAVKHVNLVEDLTQLTLEDNTYDLVVIWHVFEHIVEDTKAISEVYRVLNTGGQLLMSVPIFPVHSLATYEDVAIPYANYQEIHGHEDHCRSCGLDYYKRFEAHGFRTAELQVRDLDDSLVKKYALSTGHVAWCFTK</sequence>
<dbReference type="RefSeq" id="WP_376860330.1">
    <property type="nucleotide sequence ID" value="NZ_JBHSLA010000003.1"/>
</dbReference>
<name>A0ABW0C889_9FLAO</name>
<accession>A0ABW0C889</accession>
<proteinExistence type="predicted"/>
<reference evidence="3" key="1">
    <citation type="journal article" date="2019" name="Int. J. Syst. Evol. Microbiol.">
        <title>The Global Catalogue of Microorganisms (GCM) 10K type strain sequencing project: providing services to taxonomists for standard genome sequencing and annotation.</title>
        <authorList>
            <consortium name="The Broad Institute Genomics Platform"/>
            <consortium name="The Broad Institute Genome Sequencing Center for Infectious Disease"/>
            <person name="Wu L."/>
            <person name="Ma J."/>
        </authorList>
    </citation>
    <scope>NUCLEOTIDE SEQUENCE [LARGE SCALE GENOMIC DNA]</scope>
    <source>
        <strain evidence="3">JCM 17978</strain>
    </source>
</reference>
<keyword evidence="2" id="KW-0489">Methyltransferase</keyword>
<keyword evidence="3" id="KW-1185">Reference proteome</keyword>
<dbReference type="CDD" id="cd02440">
    <property type="entry name" value="AdoMet_MTases"/>
    <property type="match status" value="1"/>
</dbReference>
<comment type="caution">
    <text evidence="2">The sequence shown here is derived from an EMBL/GenBank/DDBJ whole genome shotgun (WGS) entry which is preliminary data.</text>
</comment>
<dbReference type="GO" id="GO:0032259">
    <property type="term" value="P:methylation"/>
    <property type="evidence" value="ECO:0007669"/>
    <property type="project" value="UniProtKB-KW"/>
</dbReference>
<dbReference type="Proteomes" id="UP001596162">
    <property type="component" value="Unassembled WGS sequence"/>
</dbReference>
<dbReference type="SUPFAM" id="SSF53335">
    <property type="entry name" value="S-adenosyl-L-methionine-dependent methyltransferases"/>
    <property type="match status" value="1"/>
</dbReference>
<dbReference type="GO" id="GO:0008168">
    <property type="term" value="F:methyltransferase activity"/>
    <property type="evidence" value="ECO:0007669"/>
    <property type="project" value="UniProtKB-KW"/>
</dbReference>
<evidence type="ECO:0000259" key="1">
    <source>
        <dbReference type="Pfam" id="PF08241"/>
    </source>
</evidence>
<dbReference type="InterPro" id="IPR013216">
    <property type="entry name" value="Methyltransf_11"/>
</dbReference>
<protein>
    <submittedName>
        <fullName evidence="2">Class I SAM-dependent methyltransferase</fullName>
    </submittedName>
</protein>
<evidence type="ECO:0000313" key="3">
    <source>
        <dbReference type="Proteomes" id="UP001596162"/>
    </source>
</evidence>
<dbReference type="EMBL" id="JBHSLA010000003">
    <property type="protein sequence ID" value="MFC5195475.1"/>
    <property type="molecule type" value="Genomic_DNA"/>
</dbReference>
<dbReference type="InterPro" id="IPR029063">
    <property type="entry name" value="SAM-dependent_MTases_sf"/>
</dbReference>
<evidence type="ECO:0000313" key="2">
    <source>
        <dbReference type="EMBL" id="MFC5195475.1"/>
    </source>
</evidence>
<organism evidence="2 3">
    <name type="scientific">Bizionia hallyeonensis</name>
    <dbReference type="NCBI Taxonomy" id="1123757"/>
    <lineage>
        <taxon>Bacteria</taxon>
        <taxon>Pseudomonadati</taxon>
        <taxon>Bacteroidota</taxon>
        <taxon>Flavobacteriia</taxon>
        <taxon>Flavobacteriales</taxon>
        <taxon>Flavobacteriaceae</taxon>
        <taxon>Bizionia</taxon>
    </lineage>
</organism>
<dbReference type="Gene3D" id="3.40.50.150">
    <property type="entry name" value="Vaccinia Virus protein VP39"/>
    <property type="match status" value="1"/>
</dbReference>
<keyword evidence="2" id="KW-0808">Transferase</keyword>